<name>A0A6J5M761_9CAUD</name>
<gene>
    <name evidence="3" type="ORF">UFOVP428_32</name>
</gene>
<keyword evidence="3" id="KW-0347">Helicase</keyword>
<dbReference type="CDD" id="cd18799">
    <property type="entry name" value="SF2_C_EcoAI-like"/>
    <property type="match status" value="1"/>
</dbReference>
<evidence type="ECO:0000259" key="2">
    <source>
        <dbReference type="PROSITE" id="PS51194"/>
    </source>
</evidence>
<accession>A0A6J5M761</accession>
<dbReference type="GO" id="GO:0004386">
    <property type="term" value="F:helicase activity"/>
    <property type="evidence" value="ECO:0007669"/>
    <property type="project" value="UniProtKB-KW"/>
</dbReference>
<evidence type="ECO:0000259" key="1">
    <source>
        <dbReference type="PROSITE" id="PS51192"/>
    </source>
</evidence>
<proteinExistence type="predicted"/>
<dbReference type="Gene3D" id="3.40.50.300">
    <property type="entry name" value="P-loop containing nucleotide triphosphate hydrolases"/>
    <property type="match status" value="2"/>
</dbReference>
<organism evidence="3">
    <name type="scientific">uncultured Caudovirales phage</name>
    <dbReference type="NCBI Taxonomy" id="2100421"/>
    <lineage>
        <taxon>Viruses</taxon>
        <taxon>Duplodnaviria</taxon>
        <taxon>Heunggongvirae</taxon>
        <taxon>Uroviricota</taxon>
        <taxon>Caudoviricetes</taxon>
        <taxon>Peduoviridae</taxon>
        <taxon>Maltschvirus</taxon>
        <taxon>Maltschvirus maltsch</taxon>
    </lineage>
</organism>
<dbReference type="SMART" id="SM00490">
    <property type="entry name" value="HELICc"/>
    <property type="match status" value="1"/>
</dbReference>
<dbReference type="InterPro" id="IPR027417">
    <property type="entry name" value="P-loop_NTPase"/>
</dbReference>
<dbReference type="InterPro" id="IPR050742">
    <property type="entry name" value="Helicase_Restrict-Modif_Enz"/>
</dbReference>
<dbReference type="PANTHER" id="PTHR47396">
    <property type="entry name" value="TYPE I RESTRICTION ENZYME ECOKI R PROTEIN"/>
    <property type="match status" value="1"/>
</dbReference>
<dbReference type="Pfam" id="PF00271">
    <property type="entry name" value="Helicase_C"/>
    <property type="match status" value="1"/>
</dbReference>
<evidence type="ECO:0000313" key="3">
    <source>
        <dbReference type="EMBL" id="CAB4141932.1"/>
    </source>
</evidence>
<dbReference type="PANTHER" id="PTHR47396:SF1">
    <property type="entry name" value="ATP-DEPENDENT HELICASE IRC3-RELATED"/>
    <property type="match status" value="1"/>
</dbReference>
<sequence length="450" mass="49672">MQLRDYQQAAITDIRQAFTQHRRVLYQLPTGSGKTVIFCEIARQAVAKGKRVLVIVHRQELLRQTIAKVSAACIPWGAIAPGYSMQLDWPLQIAMVQTAARRDIGQYDLIICDEAHHAVAGSWHAIIETQPQAYILGVSATPCRMDGKGLSDAFDVLLEGVTMRELIEAGYLCAPKVYAASVADVSGVRKLGGDYNRGELDAAMDKPKITGDAVAEYRKLADGKPAIVFCVSVQHAERVADMFRAEGYRAEAVDGSLPDDERKRRINGLADGSVQVLTSCDIVSEGTDIPAVECAILLRPTQSEALYLQQVGRALRPVPGKQHAVILDHAGNVFRHGMPTAAREWTLDGRPKQAKQQAVEAVRQCKQCYAVHQAAFCPECGAKAPEKPRKVKQVAGQLVPIEDVERAKREAKVEVWGAKSLEELKAIAFRRGYKPGWAWHRWQMYNKSRA</sequence>
<reference evidence="3" key="1">
    <citation type="submission" date="2020-04" db="EMBL/GenBank/DDBJ databases">
        <authorList>
            <person name="Chiriac C."/>
            <person name="Salcher M."/>
            <person name="Ghai R."/>
            <person name="Kavagutti S V."/>
        </authorList>
    </citation>
    <scope>NUCLEOTIDE SEQUENCE</scope>
</reference>
<keyword evidence="3" id="KW-0067">ATP-binding</keyword>
<feature type="domain" description="Helicase C-terminal" evidence="2">
    <location>
        <begin position="212"/>
        <end position="358"/>
    </location>
</feature>
<dbReference type="InterPro" id="IPR006935">
    <property type="entry name" value="Helicase/UvrB_N"/>
</dbReference>
<dbReference type="GO" id="GO:0016787">
    <property type="term" value="F:hydrolase activity"/>
    <property type="evidence" value="ECO:0007669"/>
    <property type="project" value="InterPro"/>
</dbReference>
<feature type="domain" description="Helicase ATP-binding" evidence="1">
    <location>
        <begin position="15"/>
        <end position="160"/>
    </location>
</feature>
<dbReference type="InterPro" id="IPR014001">
    <property type="entry name" value="Helicase_ATP-bd"/>
</dbReference>
<dbReference type="GO" id="GO:0005524">
    <property type="term" value="F:ATP binding"/>
    <property type="evidence" value="ECO:0007669"/>
    <property type="project" value="InterPro"/>
</dbReference>
<dbReference type="SUPFAM" id="SSF52540">
    <property type="entry name" value="P-loop containing nucleoside triphosphate hydrolases"/>
    <property type="match status" value="1"/>
</dbReference>
<dbReference type="PROSITE" id="PS51192">
    <property type="entry name" value="HELICASE_ATP_BIND_1"/>
    <property type="match status" value="1"/>
</dbReference>
<keyword evidence="3" id="KW-0547">Nucleotide-binding</keyword>
<dbReference type="PROSITE" id="PS51194">
    <property type="entry name" value="HELICASE_CTER"/>
    <property type="match status" value="1"/>
</dbReference>
<dbReference type="Pfam" id="PF04851">
    <property type="entry name" value="ResIII"/>
    <property type="match status" value="1"/>
</dbReference>
<dbReference type="GO" id="GO:0003677">
    <property type="term" value="F:DNA binding"/>
    <property type="evidence" value="ECO:0007669"/>
    <property type="project" value="InterPro"/>
</dbReference>
<dbReference type="EMBL" id="LR796397">
    <property type="protein sequence ID" value="CAB4141932.1"/>
    <property type="molecule type" value="Genomic_DNA"/>
</dbReference>
<dbReference type="SMART" id="SM00487">
    <property type="entry name" value="DEXDc"/>
    <property type="match status" value="1"/>
</dbReference>
<dbReference type="InterPro" id="IPR001650">
    <property type="entry name" value="Helicase_C-like"/>
</dbReference>
<keyword evidence="3" id="KW-0378">Hydrolase</keyword>
<protein>
    <submittedName>
        <fullName evidence="3">SSL2 DNA or RNA helicases of superfamily II</fullName>
    </submittedName>
</protein>